<dbReference type="InterPro" id="IPR050863">
    <property type="entry name" value="CenT-Element_Derived"/>
</dbReference>
<dbReference type="InterPro" id="IPR004875">
    <property type="entry name" value="DDE_SF_endonuclease_dom"/>
</dbReference>
<feature type="compositionally biased region" description="Basic and acidic residues" evidence="4">
    <location>
        <begin position="7"/>
        <end position="21"/>
    </location>
</feature>
<evidence type="ECO:0000256" key="1">
    <source>
        <dbReference type="ARBA" id="ARBA00022723"/>
    </source>
</evidence>
<feature type="domain" description="Zinc finger PHD-type" evidence="5">
    <location>
        <begin position="593"/>
        <end position="646"/>
    </location>
</feature>
<dbReference type="SMART" id="SM00249">
    <property type="entry name" value="PHD"/>
    <property type="match status" value="1"/>
</dbReference>
<dbReference type="CDD" id="cd15517">
    <property type="entry name" value="PHD_TCF19_like"/>
    <property type="match status" value="1"/>
</dbReference>
<dbReference type="SUPFAM" id="SSF57903">
    <property type="entry name" value="FYVE/PHD zinc finger"/>
    <property type="match status" value="1"/>
</dbReference>
<proteinExistence type="predicted"/>
<evidence type="ECO:0000313" key="7">
    <source>
        <dbReference type="Proteomes" id="UP001479290"/>
    </source>
</evidence>
<dbReference type="InterPro" id="IPR001965">
    <property type="entry name" value="Znf_PHD"/>
</dbReference>
<feature type="region of interest" description="Disordered" evidence="4">
    <location>
        <begin position="423"/>
        <end position="504"/>
    </location>
</feature>
<protein>
    <recommendedName>
        <fullName evidence="5">Zinc finger PHD-type domain-containing protein</fullName>
    </recommendedName>
</protein>
<keyword evidence="3" id="KW-0862">Zinc</keyword>
<dbReference type="EMBL" id="JAWDJR010000004">
    <property type="protein sequence ID" value="KAK9976598.1"/>
    <property type="molecule type" value="Genomic_DNA"/>
</dbReference>
<keyword evidence="7" id="KW-1185">Reference proteome</keyword>
<feature type="region of interest" description="Disordered" evidence="4">
    <location>
        <begin position="560"/>
        <end position="586"/>
    </location>
</feature>
<keyword evidence="1" id="KW-0479">Metal-binding</keyword>
<dbReference type="InterPro" id="IPR011011">
    <property type="entry name" value="Znf_FYVE_PHD"/>
</dbReference>
<reference evidence="6 7" key="1">
    <citation type="submission" date="2024-05" db="EMBL/GenBank/DDBJ databases">
        <title>A high-quality chromosomal-level genome assembly of Topmouth culter (Culter alburnus).</title>
        <authorList>
            <person name="Zhao H."/>
        </authorList>
    </citation>
    <scope>NUCLEOTIDE SEQUENCE [LARGE SCALE GENOMIC DNA]</scope>
    <source>
        <strain evidence="6">CATC2023</strain>
        <tissue evidence="6">Muscle</tissue>
    </source>
</reference>
<dbReference type="GO" id="GO:0005634">
    <property type="term" value="C:nucleus"/>
    <property type="evidence" value="ECO:0007669"/>
    <property type="project" value="TreeGrafter"/>
</dbReference>
<dbReference type="Pfam" id="PF03184">
    <property type="entry name" value="DDE_1"/>
    <property type="match status" value="1"/>
</dbReference>
<evidence type="ECO:0000256" key="4">
    <source>
        <dbReference type="SAM" id="MobiDB-lite"/>
    </source>
</evidence>
<dbReference type="InterPro" id="IPR013083">
    <property type="entry name" value="Znf_RING/FYVE/PHD"/>
</dbReference>
<comment type="caution">
    <text evidence="6">The sequence shown here is derived from an EMBL/GenBank/DDBJ whole genome shotgun (WGS) entry which is preliminary data.</text>
</comment>
<feature type="compositionally biased region" description="Basic and acidic residues" evidence="4">
    <location>
        <begin position="443"/>
        <end position="452"/>
    </location>
</feature>
<dbReference type="GO" id="GO:0003677">
    <property type="term" value="F:DNA binding"/>
    <property type="evidence" value="ECO:0007669"/>
    <property type="project" value="TreeGrafter"/>
</dbReference>
<dbReference type="Proteomes" id="UP001479290">
    <property type="component" value="Unassembled WGS sequence"/>
</dbReference>
<name>A0AAW2AU91_CULAL</name>
<dbReference type="PANTHER" id="PTHR19303:SF74">
    <property type="entry name" value="POGO TRANSPOSABLE ELEMENT WITH KRAB DOMAIN"/>
    <property type="match status" value="1"/>
</dbReference>
<gene>
    <name evidence="6" type="ORF">ABG768_021803</name>
</gene>
<dbReference type="PANTHER" id="PTHR19303">
    <property type="entry name" value="TRANSPOSON"/>
    <property type="match status" value="1"/>
</dbReference>
<dbReference type="PROSITE" id="PS01359">
    <property type="entry name" value="ZF_PHD_1"/>
    <property type="match status" value="1"/>
</dbReference>
<dbReference type="GO" id="GO:0008270">
    <property type="term" value="F:zinc ion binding"/>
    <property type="evidence" value="ECO:0007669"/>
    <property type="project" value="UniProtKB-KW"/>
</dbReference>
<evidence type="ECO:0000256" key="2">
    <source>
        <dbReference type="ARBA" id="ARBA00022771"/>
    </source>
</evidence>
<dbReference type="Gene3D" id="3.30.40.10">
    <property type="entry name" value="Zinc/RING finger domain, C3HC4 (zinc finger)"/>
    <property type="match status" value="1"/>
</dbReference>
<keyword evidence="2" id="KW-0863">Zinc-finger</keyword>
<sequence length="650" mass="73417">MAKGRKTGREIQRARQNQGKDNRKKLNQWRQDRMKGAIEEYRQIIEDGGVPQLRMLARAWNVPKSTLQRRVKGNGHFHHVIGRKPLINREDEAELGHVICTLGKRGFPLRMLDIQKLAYQFAEKKGLRGFSKKREKAGYKWFQGFLKRNKNLSIRKPEALSASRASGFNPPVVKDWFEKYKNMIKSLGLENAPDHIWNCDETGLQDHFLSTRVVAEVGSPCFEVTGGEKGETTTCLASINAAGGYGPTLIIFKGKRLRADWLFGAPSNTYLRMSDNGWINAELFTEWGKWFVQSLPRNDLWPHLLFVDGHASHVYNIDFLNIMRQNNVCVFALPPHTTHYLQPADRALFKSLKHYWRLEGRRIMVESGGKPLDRALFMPLFSKAWKEAATPSNAQAGFRGSGIFQFNPAKINKNLFIPSQTTERSFGETSMEPDEVPPPAPETPHRPPRGGDDNDGDDDDDFCHPQRSDLPEHTPYHPLHDAVQPEISPAPQSPQHLPLSTIVTPPPLSEEVEVVTQPDVSFESLITLPVRERSTTSRQRAKPPSYDLTSDAHFSFIKEREEKKKEGRGGGGEGGRGGKQKNAKKSRQVNQNACAICLHSYGNTEDPKATEDWLSCAVCSRWFHESCAEDNGVIDDDGVLTCKDCLFPEM</sequence>
<evidence type="ECO:0000313" key="6">
    <source>
        <dbReference type="EMBL" id="KAK9976598.1"/>
    </source>
</evidence>
<accession>A0AAW2AU91</accession>
<feature type="region of interest" description="Disordered" evidence="4">
    <location>
        <begin position="1"/>
        <end position="28"/>
    </location>
</feature>
<evidence type="ECO:0000256" key="3">
    <source>
        <dbReference type="ARBA" id="ARBA00022833"/>
    </source>
</evidence>
<dbReference type="AlphaFoldDB" id="A0AAW2AU91"/>
<organism evidence="6 7">
    <name type="scientific">Culter alburnus</name>
    <name type="common">Topmouth culter</name>
    <dbReference type="NCBI Taxonomy" id="194366"/>
    <lineage>
        <taxon>Eukaryota</taxon>
        <taxon>Metazoa</taxon>
        <taxon>Chordata</taxon>
        <taxon>Craniata</taxon>
        <taxon>Vertebrata</taxon>
        <taxon>Euteleostomi</taxon>
        <taxon>Actinopterygii</taxon>
        <taxon>Neopterygii</taxon>
        <taxon>Teleostei</taxon>
        <taxon>Ostariophysi</taxon>
        <taxon>Cypriniformes</taxon>
        <taxon>Xenocyprididae</taxon>
        <taxon>Xenocypridinae</taxon>
        <taxon>Culter</taxon>
    </lineage>
</organism>
<evidence type="ECO:0000259" key="5">
    <source>
        <dbReference type="SMART" id="SM00249"/>
    </source>
</evidence>
<dbReference type="InterPro" id="IPR019786">
    <property type="entry name" value="Zinc_finger_PHD-type_CS"/>
</dbReference>
<feature type="compositionally biased region" description="Basic and acidic residues" evidence="4">
    <location>
        <begin position="462"/>
        <end position="480"/>
    </location>
</feature>